<feature type="domain" description="Thioesterase putative" evidence="1">
    <location>
        <begin position="4"/>
        <end position="145"/>
    </location>
</feature>
<dbReference type="STRING" id="1520.LF65_01381"/>
<reference evidence="3" key="1">
    <citation type="submission" date="2014-12" db="EMBL/GenBank/DDBJ databases">
        <title>Genome sequence of Clostridium beijerinckii strain 59B.</title>
        <authorList>
            <person name="Little G.T."/>
            <person name="Minton N.P."/>
        </authorList>
    </citation>
    <scope>NUCLEOTIDE SEQUENCE [LARGE SCALE GENOMIC DNA]</scope>
    <source>
        <strain evidence="3">59B</strain>
    </source>
</reference>
<evidence type="ECO:0000313" key="3">
    <source>
        <dbReference type="Proteomes" id="UP000031866"/>
    </source>
</evidence>
<dbReference type="KEGG" id="cbei:LF65_01381"/>
<dbReference type="InterPro" id="IPR029069">
    <property type="entry name" value="HotDog_dom_sf"/>
</dbReference>
<name>A0A0B5QMH2_CLOBE</name>
<gene>
    <name evidence="2" type="ORF">LF65_01381</name>
</gene>
<dbReference type="Proteomes" id="UP000031866">
    <property type="component" value="Chromosome"/>
</dbReference>
<dbReference type="EMBL" id="CP010086">
    <property type="protein sequence ID" value="AJG97993.1"/>
    <property type="molecule type" value="Genomic_DNA"/>
</dbReference>
<dbReference type="NCBIfam" id="TIGR02447">
    <property type="entry name" value="yiiD_Cterm"/>
    <property type="match status" value="1"/>
</dbReference>
<dbReference type="InterPro" id="IPR012660">
    <property type="entry name" value="YiiD_C"/>
</dbReference>
<evidence type="ECO:0000259" key="1">
    <source>
        <dbReference type="Pfam" id="PF09500"/>
    </source>
</evidence>
<sequence length="146" mass="16785">MSENEFEQFLHTNIPITEAMGISVTEFTKSRVILAAKLKPNINDKLTAFGGSINTLMTICGWSMVFVNIQEIDPKAQIVIKKSNINYRAPIREDFTAECEILGDETRREFLETYTKHNKSRLDLKVVIKNKETVFAEYEGQYVVFK</sequence>
<accession>A0A0B5QMH2</accession>
<dbReference type="OrthoDB" id="572024at2"/>
<dbReference type="Gene3D" id="3.10.129.10">
    <property type="entry name" value="Hotdog Thioesterase"/>
    <property type="match status" value="1"/>
</dbReference>
<protein>
    <submittedName>
        <fullName evidence="2">Thioesterase</fullName>
    </submittedName>
</protein>
<dbReference type="RefSeq" id="WP_041895061.1">
    <property type="nucleotide sequence ID" value="NZ_CP010086.2"/>
</dbReference>
<organism evidence="2 3">
    <name type="scientific">Clostridium beijerinckii</name>
    <name type="common">Clostridium MP</name>
    <dbReference type="NCBI Taxonomy" id="1520"/>
    <lineage>
        <taxon>Bacteria</taxon>
        <taxon>Bacillati</taxon>
        <taxon>Bacillota</taxon>
        <taxon>Clostridia</taxon>
        <taxon>Eubacteriales</taxon>
        <taxon>Clostridiaceae</taxon>
        <taxon>Clostridium</taxon>
    </lineage>
</organism>
<evidence type="ECO:0000313" key="2">
    <source>
        <dbReference type="EMBL" id="AJG97993.1"/>
    </source>
</evidence>
<dbReference type="AlphaFoldDB" id="A0A0B5QMH2"/>
<dbReference type="Pfam" id="PF09500">
    <property type="entry name" value="YiiD_C"/>
    <property type="match status" value="1"/>
</dbReference>
<dbReference type="SUPFAM" id="SSF54637">
    <property type="entry name" value="Thioesterase/thiol ester dehydrase-isomerase"/>
    <property type="match status" value="1"/>
</dbReference>
<proteinExistence type="predicted"/>